<evidence type="ECO:0000313" key="14">
    <source>
        <dbReference type="EMBL" id="MBZ3876507.1"/>
    </source>
</evidence>
<sequence length="211" mass="23615">MGIRRSVSFLGNVIPWDESWECILLVPPTYVSDTPDTAHAGTKILSEMASCDVLSVNVHSVEWPLMIFAACYKDSVKKITEHIRSKTKVPVQDQVLLLGSQTLEPQKTLSFYGIDKENTIHLTLKVVKPSDEELPLFLVEARDEGQRYLLQVRRSSSVTQVKKMIETVSGVTPKNQIVTCNGKKLEDGKIMADYSIKKGNLLFLTRYCIGG</sequence>
<feature type="domain" description="Ubiquitin-like" evidence="13">
    <location>
        <begin position="120"/>
        <end position="211"/>
    </location>
</feature>
<comment type="subunit">
    <text evidence="9">Interacts directly with the 26S proteasome. Interacts with NUB1; this interaction facilitates the linking of UBD-conjugated target protein to the proteasome complex and accelerates its own degradation and that of its conjugates. Interacts (via ubiquitin-like 1 domain) with the spindle checkpoint protein MAD2L1 during mitosis. Present in aggresomes of proteasome inhibited cells. Interacts with HDAC6 under proteasome impairment conditions. Forms a thioester with UBA6 in cells stimulated with tumor necrosis factor-alpha (TNFa) and interferon-gamma (IFNg). Interacts with SQSTM1 and TP53/p53.</text>
</comment>
<comment type="similarity">
    <text evidence="8">Belongs to the ubiquitin D family.</text>
</comment>
<proteinExistence type="inferred from homology"/>
<dbReference type="GO" id="GO:0043123">
    <property type="term" value="P:positive regulation of canonical NF-kappaB signal transduction"/>
    <property type="evidence" value="ECO:0007669"/>
    <property type="project" value="TreeGrafter"/>
</dbReference>
<dbReference type="GO" id="GO:0005737">
    <property type="term" value="C:cytoplasm"/>
    <property type="evidence" value="ECO:0007669"/>
    <property type="project" value="UniProtKB-SubCell"/>
</dbReference>
<comment type="subcellular location">
    <subcellularLocation>
        <location evidence="2">Cytoplasm</location>
    </subcellularLocation>
    <subcellularLocation>
        <location evidence="1">Nucleus</location>
    </subcellularLocation>
</comment>
<dbReference type="InterPro" id="IPR042969">
    <property type="entry name" value="Ubiquitin_D"/>
</dbReference>
<dbReference type="InterPro" id="IPR000626">
    <property type="entry name" value="Ubiquitin-like_dom"/>
</dbReference>
<dbReference type="InterPro" id="IPR029071">
    <property type="entry name" value="Ubiquitin-like_domsf"/>
</dbReference>
<evidence type="ECO:0000313" key="15">
    <source>
        <dbReference type="Proteomes" id="UP001166674"/>
    </source>
</evidence>
<feature type="domain" description="Ubiquitin-like" evidence="13">
    <location>
        <begin position="54"/>
        <end position="129"/>
    </location>
</feature>
<name>A0AA41MRH6_SCICA</name>
<evidence type="ECO:0000256" key="6">
    <source>
        <dbReference type="ARBA" id="ARBA00022990"/>
    </source>
</evidence>
<evidence type="ECO:0000256" key="1">
    <source>
        <dbReference type="ARBA" id="ARBA00004123"/>
    </source>
</evidence>
<evidence type="ECO:0000256" key="12">
    <source>
        <dbReference type="ARBA" id="ARBA00077404"/>
    </source>
</evidence>
<evidence type="ECO:0000256" key="2">
    <source>
        <dbReference type="ARBA" id="ARBA00004496"/>
    </source>
</evidence>
<dbReference type="SUPFAM" id="SSF54236">
    <property type="entry name" value="Ubiquitin-like"/>
    <property type="match status" value="2"/>
</dbReference>
<evidence type="ECO:0000256" key="11">
    <source>
        <dbReference type="ARBA" id="ARBA00077122"/>
    </source>
</evidence>
<dbReference type="SMART" id="SM00213">
    <property type="entry name" value="UBQ"/>
    <property type="match status" value="2"/>
</dbReference>
<keyword evidence="6" id="KW-0007">Acetylation</keyword>
<gene>
    <name evidence="14" type="ORF">SUZIE_138285</name>
</gene>
<dbReference type="FunFam" id="3.10.20.90:FF:000234">
    <property type="entry name" value="Ubiquitin D"/>
    <property type="match status" value="1"/>
</dbReference>
<organism evidence="14 15">
    <name type="scientific">Sciurus carolinensis</name>
    <name type="common">Eastern gray squirrel</name>
    <dbReference type="NCBI Taxonomy" id="30640"/>
    <lineage>
        <taxon>Eukaryota</taxon>
        <taxon>Metazoa</taxon>
        <taxon>Chordata</taxon>
        <taxon>Craniata</taxon>
        <taxon>Vertebrata</taxon>
        <taxon>Euteleostomi</taxon>
        <taxon>Mammalia</taxon>
        <taxon>Eutheria</taxon>
        <taxon>Euarchontoglires</taxon>
        <taxon>Glires</taxon>
        <taxon>Rodentia</taxon>
        <taxon>Sciuromorpha</taxon>
        <taxon>Sciuridae</taxon>
        <taxon>Sciurinae</taxon>
        <taxon>Sciurini</taxon>
        <taxon>Sciurus</taxon>
    </lineage>
</organism>
<dbReference type="EMBL" id="JAATJV010276368">
    <property type="protein sequence ID" value="MBZ3876507.1"/>
    <property type="molecule type" value="Genomic_DNA"/>
</dbReference>
<accession>A0AA41MRH6</accession>
<evidence type="ECO:0000256" key="4">
    <source>
        <dbReference type="ARBA" id="ARBA00022737"/>
    </source>
</evidence>
<keyword evidence="3" id="KW-0963">Cytoplasm</keyword>
<dbReference type="GO" id="GO:0005634">
    <property type="term" value="C:nucleus"/>
    <property type="evidence" value="ECO:0007669"/>
    <property type="project" value="UniProtKB-SubCell"/>
</dbReference>
<dbReference type="PANTHER" id="PTHR47731">
    <property type="entry name" value="UBIQUITIN D"/>
    <property type="match status" value="1"/>
</dbReference>
<keyword evidence="5" id="KW-0833">Ubl conjugation pathway</keyword>
<evidence type="ECO:0000256" key="5">
    <source>
        <dbReference type="ARBA" id="ARBA00022786"/>
    </source>
</evidence>
<dbReference type="FunFam" id="3.10.20.90:FF:000249">
    <property type="entry name" value="Ubiquitin D"/>
    <property type="match status" value="1"/>
</dbReference>
<evidence type="ECO:0000259" key="13">
    <source>
        <dbReference type="PROSITE" id="PS50053"/>
    </source>
</evidence>
<dbReference type="GO" id="GO:0043065">
    <property type="term" value="P:positive regulation of apoptotic process"/>
    <property type="evidence" value="ECO:0007669"/>
    <property type="project" value="TreeGrafter"/>
</dbReference>
<dbReference type="PANTHER" id="PTHR47731:SF1">
    <property type="entry name" value="UBIQUITIN D"/>
    <property type="match status" value="1"/>
</dbReference>
<keyword evidence="4" id="KW-0677">Repeat</keyword>
<dbReference type="GO" id="GO:0016567">
    <property type="term" value="P:protein ubiquitination"/>
    <property type="evidence" value="ECO:0007669"/>
    <property type="project" value="TreeGrafter"/>
</dbReference>
<dbReference type="InterPro" id="IPR019956">
    <property type="entry name" value="Ubiquitin_dom"/>
</dbReference>
<dbReference type="AlphaFoldDB" id="A0AA41MRH6"/>
<dbReference type="Pfam" id="PF00240">
    <property type="entry name" value="ubiquitin"/>
    <property type="match status" value="2"/>
</dbReference>
<dbReference type="GO" id="GO:0034612">
    <property type="term" value="P:response to tumor necrosis factor"/>
    <property type="evidence" value="ECO:0007669"/>
    <property type="project" value="InterPro"/>
</dbReference>
<comment type="caution">
    <text evidence="14">The sequence shown here is derived from an EMBL/GenBank/DDBJ whole genome shotgun (WGS) entry which is preliminary data.</text>
</comment>
<dbReference type="PROSITE" id="PS50053">
    <property type="entry name" value="UBIQUITIN_2"/>
    <property type="match status" value="2"/>
</dbReference>
<protein>
    <recommendedName>
        <fullName evidence="10">Ubiquitin D</fullName>
    </recommendedName>
    <alternativeName>
        <fullName evidence="12">Diubiquitin</fullName>
    </alternativeName>
    <alternativeName>
        <fullName evidence="11">Ubiquitin-like protein FAT10</fullName>
    </alternativeName>
</protein>
<evidence type="ECO:0000256" key="9">
    <source>
        <dbReference type="ARBA" id="ARBA00064413"/>
    </source>
</evidence>
<dbReference type="Proteomes" id="UP001166674">
    <property type="component" value="Unassembled WGS sequence"/>
</dbReference>
<dbReference type="GO" id="GO:0006511">
    <property type="term" value="P:ubiquitin-dependent protein catabolic process"/>
    <property type="evidence" value="ECO:0007669"/>
    <property type="project" value="TreeGrafter"/>
</dbReference>
<evidence type="ECO:0000256" key="8">
    <source>
        <dbReference type="ARBA" id="ARBA00060848"/>
    </source>
</evidence>
<keyword evidence="7" id="KW-0539">Nucleus</keyword>
<dbReference type="GO" id="GO:0034341">
    <property type="term" value="P:response to type II interferon"/>
    <property type="evidence" value="ECO:0007669"/>
    <property type="project" value="TreeGrafter"/>
</dbReference>
<evidence type="ECO:0000256" key="7">
    <source>
        <dbReference type="ARBA" id="ARBA00023242"/>
    </source>
</evidence>
<evidence type="ECO:0000256" key="3">
    <source>
        <dbReference type="ARBA" id="ARBA00022490"/>
    </source>
</evidence>
<reference evidence="14" key="1">
    <citation type="submission" date="2020-03" db="EMBL/GenBank/DDBJ databases">
        <title>Studies in the Genomics of Life Span.</title>
        <authorList>
            <person name="Glass D."/>
        </authorList>
    </citation>
    <scope>NUCLEOTIDE SEQUENCE</scope>
    <source>
        <strain evidence="14">SUZIE</strain>
        <tissue evidence="14">Muscle</tissue>
    </source>
</reference>
<dbReference type="PRINTS" id="PR00348">
    <property type="entry name" value="UBIQUITIN"/>
</dbReference>
<keyword evidence="15" id="KW-1185">Reference proteome</keyword>
<dbReference type="Gene3D" id="3.10.20.90">
    <property type="entry name" value="Phosphatidylinositol 3-kinase Catalytic Subunit, Chain A, domain 1"/>
    <property type="match status" value="2"/>
</dbReference>
<dbReference type="GO" id="GO:0070628">
    <property type="term" value="F:proteasome binding"/>
    <property type="evidence" value="ECO:0007669"/>
    <property type="project" value="InterPro"/>
</dbReference>
<evidence type="ECO:0000256" key="10">
    <source>
        <dbReference type="ARBA" id="ARBA00068535"/>
    </source>
</evidence>